<sequence length="178" mass="19820">MLSLNLINHLLQQNPSVCHELSGYNGLVLAVRAGSLHIVGRFNEHGLLDPTRRYPNASLILHPDAIGQIVQGKMPSFSDLAIEGDAALGMGILLRCSQLRYTPHADLRRLLGDEVAQKWLAQASKWGNVLQVVGQALLFQASQIGTQNTREQALQQELAACTEELRQLRQRIEQLERR</sequence>
<dbReference type="Proteomes" id="UP000248598">
    <property type="component" value="Chromosome 1"/>
</dbReference>
<reference evidence="2 3" key="1">
    <citation type="submission" date="2018-06" db="EMBL/GenBank/DDBJ databases">
        <authorList>
            <consortium name="Pathogen Informatics"/>
            <person name="Doyle S."/>
        </authorList>
    </citation>
    <scope>NUCLEOTIDE SEQUENCE [LARGE SCALE GENOMIC DNA]</scope>
    <source>
        <strain evidence="2 3">NCTC10529</strain>
    </source>
</reference>
<dbReference type="GeneID" id="93263302"/>
<evidence type="ECO:0000256" key="1">
    <source>
        <dbReference type="SAM" id="Coils"/>
    </source>
</evidence>
<dbReference type="EMBL" id="LS483426">
    <property type="protein sequence ID" value="SQH25829.1"/>
    <property type="molecule type" value="Genomic_DNA"/>
</dbReference>
<keyword evidence="1" id="KW-0175">Coiled coil</keyword>
<evidence type="ECO:0000313" key="2">
    <source>
        <dbReference type="EMBL" id="SQH25829.1"/>
    </source>
</evidence>
<proteinExistence type="predicted"/>
<accession>A0AAX2J5R7</accession>
<organism evidence="2 3">
    <name type="scientific">Kingella kingae</name>
    <dbReference type="NCBI Taxonomy" id="504"/>
    <lineage>
        <taxon>Bacteria</taxon>
        <taxon>Pseudomonadati</taxon>
        <taxon>Pseudomonadota</taxon>
        <taxon>Betaproteobacteria</taxon>
        <taxon>Neisseriales</taxon>
        <taxon>Neisseriaceae</taxon>
        <taxon>Kingella</taxon>
    </lineage>
</organism>
<dbReference type="AlphaFoldDB" id="A0AAX2J5R7"/>
<gene>
    <name evidence="2" type="ORF">NCTC10529_02043</name>
</gene>
<evidence type="ECO:0000313" key="3">
    <source>
        <dbReference type="Proteomes" id="UP000248598"/>
    </source>
</evidence>
<feature type="coiled-coil region" evidence="1">
    <location>
        <begin position="151"/>
        <end position="178"/>
    </location>
</feature>
<name>A0AAX2J5R7_KINKI</name>
<protein>
    <submittedName>
        <fullName evidence="2">Uncharacterized protein conserved in bacteria</fullName>
    </submittedName>
</protein>
<dbReference type="RefSeq" id="WP_003787574.1">
    <property type="nucleotide sequence ID" value="NZ_CP091518.1"/>
</dbReference>